<reference evidence="5" key="1">
    <citation type="submission" date="2020-07" db="EMBL/GenBank/DDBJ databases">
        <title>Huge and variable diversity of episymbiotic CPR bacteria and DPANN archaea in groundwater ecosystems.</title>
        <authorList>
            <person name="He C.Y."/>
            <person name="Keren R."/>
            <person name="Whittaker M."/>
            <person name="Farag I.F."/>
            <person name="Doudna J."/>
            <person name="Cate J.H.D."/>
            <person name="Banfield J.F."/>
        </authorList>
    </citation>
    <scope>NUCLEOTIDE SEQUENCE</scope>
    <source>
        <strain evidence="5">NC_groundwater_672_Ag_B-0.1um_62_36</strain>
    </source>
</reference>
<comment type="caution">
    <text evidence="5">The sequence shown here is derived from an EMBL/GenBank/DDBJ whole genome shotgun (WGS) entry which is preliminary data.</text>
</comment>
<protein>
    <submittedName>
        <fullName evidence="5">2-hydroxyacyl-CoA dehydratase</fullName>
    </submittedName>
</protein>
<dbReference type="AlphaFoldDB" id="A0A932CLU7"/>
<dbReference type="InterPro" id="IPR010327">
    <property type="entry name" value="FldB/FldC_alpha/beta"/>
</dbReference>
<dbReference type="PANTHER" id="PTHR30548">
    <property type="entry name" value="2-HYDROXYGLUTARYL-COA DEHYDRATASE, D-COMPONENT-RELATED"/>
    <property type="match status" value="1"/>
</dbReference>
<keyword evidence="3" id="KW-0408">Iron</keyword>
<evidence type="ECO:0000256" key="4">
    <source>
        <dbReference type="ARBA" id="ARBA00023014"/>
    </source>
</evidence>
<proteinExistence type="inferred from homology"/>
<evidence type="ECO:0000313" key="6">
    <source>
        <dbReference type="Proteomes" id="UP000769766"/>
    </source>
</evidence>
<dbReference type="GO" id="GO:0051536">
    <property type="term" value="F:iron-sulfur cluster binding"/>
    <property type="evidence" value="ECO:0007669"/>
    <property type="project" value="UniProtKB-KW"/>
</dbReference>
<dbReference type="Gene3D" id="1.20.1270.370">
    <property type="match status" value="1"/>
</dbReference>
<gene>
    <name evidence="5" type="ORF">HYY20_02295</name>
</gene>
<comment type="similarity">
    <text evidence="1">Belongs to the FldB/FldC dehydratase alpha/beta subunit family.</text>
</comment>
<evidence type="ECO:0000256" key="3">
    <source>
        <dbReference type="ARBA" id="ARBA00023004"/>
    </source>
</evidence>
<dbReference type="GO" id="GO:0046872">
    <property type="term" value="F:metal ion binding"/>
    <property type="evidence" value="ECO:0007669"/>
    <property type="project" value="UniProtKB-KW"/>
</dbReference>
<feature type="non-terminal residue" evidence="5">
    <location>
        <position position="282"/>
    </location>
</feature>
<dbReference type="Gene3D" id="3.40.50.11890">
    <property type="match status" value="1"/>
</dbReference>
<sequence>MRKIQSIIDHCSALYHDLSLGYVQAWKERHPGGRAIGYLPVYVPRELLHAAGMLPVGILGGGDQVEIIRGDAYYQSYICHIPRSIVELGLSGRLDPLDGMLCPSICDVIRNLSGVWQVSFPQKYVRYFDFPQNFRPEIGGMFYRQELLLFRGELEQLAGRAISDDALRESIRTYNANRRLVEQLYDLRSDRPWQVPTYELYLLLRAGTILAVEEHSRLLEDYLEAVQSVEREPLDNIRVVVEGVFCEQPPLGLIRALERSGCYLVDEDLVVVTRFLQGDLPT</sequence>
<dbReference type="PANTHER" id="PTHR30548:SF5">
    <property type="entry name" value="SUBUNIT OF OXYGEN-SENSITIVE 2-HYDROXYISOCAPROYL-COA DEHYDRATASE"/>
    <property type="match status" value="1"/>
</dbReference>
<keyword evidence="4" id="KW-0411">Iron-sulfur</keyword>
<dbReference type="Pfam" id="PF06050">
    <property type="entry name" value="HGD-D"/>
    <property type="match status" value="1"/>
</dbReference>
<name>A0A932CLU7_UNCTE</name>
<dbReference type="Proteomes" id="UP000769766">
    <property type="component" value="Unassembled WGS sequence"/>
</dbReference>
<dbReference type="EMBL" id="JACPRF010000067">
    <property type="protein sequence ID" value="MBI2875693.1"/>
    <property type="molecule type" value="Genomic_DNA"/>
</dbReference>
<organism evidence="5 6">
    <name type="scientific">Tectimicrobiota bacterium</name>
    <dbReference type="NCBI Taxonomy" id="2528274"/>
    <lineage>
        <taxon>Bacteria</taxon>
        <taxon>Pseudomonadati</taxon>
        <taxon>Nitrospinota/Tectimicrobiota group</taxon>
        <taxon>Candidatus Tectimicrobiota</taxon>
    </lineage>
</organism>
<evidence type="ECO:0000256" key="1">
    <source>
        <dbReference type="ARBA" id="ARBA00005806"/>
    </source>
</evidence>
<accession>A0A932CLU7</accession>
<evidence type="ECO:0000256" key="2">
    <source>
        <dbReference type="ARBA" id="ARBA00022723"/>
    </source>
</evidence>
<evidence type="ECO:0000313" key="5">
    <source>
        <dbReference type="EMBL" id="MBI2875693.1"/>
    </source>
</evidence>
<keyword evidence="2" id="KW-0479">Metal-binding</keyword>